<comment type="caution">
    <text evidence="1">The sequence shown here is derived from an EMBL/GenBank/DDBJ whole genome shotgun (WGS) entry which is preliminary data.</text>
</comment>
<dbReference type="RefSeq" id="WP_007217898.1">
    <property type="nucleotide sequence ID" value="NZ_JH724087.1"/>
</dbReference>
<sequence>MLDCKEPGKDAGSGKEIITLVYNKQANDSDILQALDSFKSLICNRVEILPLKRYHYLKAWYEMLTGPYSPLPNPTPASVSDFILSIFSILSQRGTGEYIQRDTLIKRVEELFND</sequence>
<dbReference type="EMBL" id="AGXG01000079">
    <property type="protein sequence ID" value="EIY28110.1"/>
    <property type="molecule type" value="Genomic_DNA"/>
</dbReference>
<keyword evidence="2" id="KW-1185">Reference proteome</keyword>
<dbReference type="HOGENOM" id="CLU_2116044_0_0_10"/>
<evidence type="ECO:0000313" key="1">
    <source>
        <dbReference type="EMBL" id="EIY28110.1"/>
    </source>
</evidence>
<accession>I8VNY6</accession>
<dbReference type="PATRIC" id="fig|997874.3.peg.3631"/>
<dbReference type="AlphaFoldDB" id="I8VNY6"/>
<reference evidence="1 2" key="1">
    <citation type="submission" date="2012-02" db="EMBL/GenBank/DDBJ databases">
        <title>The Genome Sequence of Bacteroides cellulosilyticus CL02T12C19.</title>
        <authorList>
            <consortium name="The Broad Institute Genome Sequencing Platform"/>
            <person name="Earl A."/>
            <person name="Ward D."/>
            <person name="Feldgarden M."/>
            <person name="Gevers D."/>
            <person name="Zitomersky N.L."/>
            <person name="Coyne M.J."/>
            <person name="Comstock L.E."/>
            <person name="Young S.K."/>
            <person name="Zeng Q."/>
            <person name="Gargeya S."/>
            <person name="Fitzgerald M."/>
            <person name="Haas B."/>
            <person name="Abouelleil A."/>
            <person name="Alvarado L."/>
            <person name="Arachchi H.M."/>
            <person name="Berlin A."/>
            <person name="Chapman S.B."/>
            <person name="Gearin G."/>
            <person name="Goldberg J."/>
            <person name="Griggs A."/>
            <person name="Gujja S."/>
            <person name="Hansen M."/>
            <person name="Heiman D."/>
            <person name="Howarth C."/>
            <person name="Larimer J."/>
            <person name="Lui A."/>
            <person name="MacDonald P.J.P."/>
            <person name="McCowen C."/>
            <person name="Montmayeur A."/>
            <person name="Murphy C."/>
            <person name="Neiman D."/>
            <person name="Pearson M."/>
            <person name="Priest M."/>
            <person name="Roberts A."/>
            <person name="Saif S."/>
            <person name="Shea T."/>
            <person name="Sisk P."/>
            <person name="Stolte C."/>
            <person name="Sykes S."/>
            <person name="Wortman J."/>
            <person name="Nusbaum C."/>
            <person name="Birren B."/>
        </authorList>
    </citation>
    <scope>NUCLEOTIDE SEQUENCE [LARGE SCALE GENOMIC DNA]</scope>
    <source>
        <strain evidence="1 2">CL02T12C19</strain>
    </source>
</reference>
<name>I8VNY6_9BACE</name>
<proteinExistence type="predicted"/>
<dbReference type="Proteomes" id="UP000003741">
    <property type="component" value="Unassembled WGS sequence"/>
</dbReference>
<gene>
    <name evidence="1" type="ORF">HMPREF1062_03542</name>
</gene>
<evidence type="ECO:0000313" key="2">
    <source>
        <dbReference type="Proteomes" id="UP000003741"/>
    </source>
</evidence>
<organism evidence="1 2">
    <name type="scientific">Bacteroides cellulosilyticus CL02T12C19</name>
    <dbReference type="NCBI Taxonomy" id="997874"/>
    <lineage>
        <taxon>Bacteria</taxon>
        <taxon>Pseudomonadati</taxon>
        <taxon>Bacteroidota</taxon>
        <taxon>Bacteroidia</taxon>
        <taxon>Bacteroidales</taxon>
        <taxon>Bacteroidaceae</taxon>
        <taxon>Bacteroides</taxon>
    </lineage>
</organism>
<protein>
    <submittedName>
        <fullName evidence="1">Uncharacterized protein</fullName>
    </submittedName>
</protein>